<accession>A0A317V4J1</accession>
<feature type="domain" description="C2H2-type" evidence="1">
    <location>
        <begin position="400"/>
        <end position="425"/>
    </location>
</feature>
<name>A0A317V4J1_9EURO</name>
<dbReference type="SMART" id="SM00355">
    <property type="entry name" value="ZnF_C2H2"/>
    <property type="match status" value="3"/>
</dbReference>
<keyword evidence="3" id="KW-1185">Reference proteome</keyword>
<dbReference type="STRING" id="1450535.A0A317V4J1"/>
<reference evidence="2 3" key="1">
    <citation type="submission" date="2016-12" db="EMBL/GenBank/DDBJ databases">
        <title>The genomes of Aspergillus section Nigri reveals drivers in fungal speciation.</title>
        <authorList>
            <consortium name="DOE Joint Genome Institute"/>
            <person name="Vesth T.C."/>
            <person name="Nybo J."/>
            <person name="Theobald S."/>
            <person name="Brandl J."/>
            <person name="Frisvad J.C."/>
            <person name="Nielsen K.F."/>
            <person name="Lyhne E.K."/>
            <person name="Kogle M.E."/>
            <person name="Kuo A."/>
            <person name="Riley R."/>
            <person name="Clum A."/>
            <person name="Nolan M."/>
            <person name="Lipzen A."/>
            <person name="Salamov A."/>
            <person name="Henrissat B."/>
            <person name="Wiebenga A."/>
            <person name="De Vries R.P."/>
            <person name="Grigoriev I.V."/>
            <person name="Mortensen U.H."/>
            <person name="Andersen M.R."/>
            <person name="Baker S.E."/>
        </authorList>
    </citation>
    <scope>NUCLEOTIDE SEQUENCE [LARGE SCALE GENOMIC DNA]</scope>
    <source>
        <strain evidence="2 3">CBS 115572</strain>
    </source>
</reference>
<feature type="domain" description="C2H2-type" evidence="1">
    <location>
        <begin position="317"/>
        <end position="343"/>
    </location>
</feature>
<dbReference type="RefSeq" id="XP_025462047.1">
    <property type="nucleotide sequence ID" value="XM_025616061.1"/>
</dbReference>
<proteinExistence type="predicted"/>
<dbReference type="OrthoDB" id="20872at2759"/>
<evidence type="ECO:0000313" key="3">
    <source>
        <dbReference type="Proteomes" id="UP000246702"/>
    </source>
</evidence>
<dbReference type="PANTHER" id="PTHR35391:SF7">
    <property type="entry name" value="C2H2-TYPE DOMAIN-CONTAINING PROTEIN"/>
    <property type="match status" value="1"/>
</dbReference>
<gene>
    <name evidence="2" type="ORF">BO94DRAFT_590809</name>
</gene>
<dbReference type="InterPro" id="IPR013087">
    <property type="entry name" value="Znf_C2H2_type"/>
</dbReference>
<sequence>MAHSRPINADSLSIIPLLETCRDFPVLMTEGWAVSQLLKYQTNWTVRLRLGLTSNGLLDEDTLRRETQLRSVIPENVRQLRPSKRPEFPRPISTGYYMDEYHVSDSAYNRDVCSEWKVQVKKSKQTVERCLRTLQFFGNMLEATHYRHLCQVPDSRFGMTEYIHLINRGYRCREDLDVAGLTDLRERVLRVILAGAPRITGEMKKGLLVKASEFSDARMQPILQVVFQVLSRKNRFDFWAKRAAYNRAVTRSEIFCYVEGRGRPVSGSLINARWPVAPLLAEGEQTYICPFCGDTLLRADAEHGNWEIHVSRDLAPYTCFVSGCKYDPFRRRDELQTHMEVEHGCEEYWKCFPCERLNKYREYRTKDRLLKHLYRAHPTFDCSRETGRPPVKLTRPAGIRECPLCFLKRDDATDPEQLLDHIERHLRDVALLALPGVEISAGGDDDYDMALDGEDSW</sequence>
<dbReference type="Proteomes" id="UP000246702">
    <property type="component" value="Unassembled WGS sequence"/>
</dbReference>
<feature type="domain" description="C2H2-type" evidence="1">
    <location>
        <begin position="349"/>
        <end position="377"/>
    </location>
</feature>
<protein>
    <recommendedName>
        <fullName evidence="1">C2H2-type domain-containing protein</fullName>
    </recommendedName>
</protein>
<dbReference type="GeneID" id="37118204"/>
<evidence type="ECO:0000259" key="1">
    <source>
        <dbReference type="SMART" id="SM00355"/>
    </source>
</evidence>
<dbReference type="AlphaFoldDB" id="A0A317V4J1"/>
<evidence type="ECO:0000313" key="2">
    <source>
        <dbReference type="EMBL" id="PWY67998.1"/>
    </source>
</evidence>
<dbReference type="PANTHER" id="PTHR35391">
    <property type="entry name" value="C2H2-TYPE DOMAIN-CONTAINING PROTEIN-RELATED"/>
    <property type="match status" value="1"/>
</dbReference>
<dbReference type="EMBL" id="MSFK01000046">
    <property type="protein sequence ID" value="PWY67998.1"/>
    <property type="molecule type" value="Genomic_DNA"/>
</dbReference>
<comment type="caution">
    <text evidence="2">The sequence shown here is derived from an EMBL/GenBank/DDBJ whole genome shotgun (WGS) entry which is preliminary data.</text>
</comment>
<organism evidence="2 3">
    <name type="scientific">Aspergillus sclerotioniger CBS 115572</name>
    <dbReference type="NCBI Taxonomy" id="1450535"/>
    <lineage>
        <taxon>Eukaryota</taxon>
        <taxon>Fungi</taxon>
        <taxon>Dikarya</taxon>
        <taxon>Ascomycota</taxon>
        <taxon>Pezizomycotina</taxon>
        <taxon>Eurotiomycetes</taxon>
        <taxon>Eurotiomycetidae</taxon>
        <taxon>Eurotiales</taxon>
        <taxon>Aspergillaceae</taxon>
        <taxon>Aspergillus</taxon>
        <taxon>Aspergillus subgen. Circumdati</taxon>
    </lineage>
</organism>